<dbReference type="InterPro" id="IPR036034">
    <property type="entry name" value="PDZ_sf"/>
</dbReference>
<dbReference type="Pfam" id="PF17820">
    <property type="entry name" value="PDZ_6"/>
    <property type="match status" value="1"/>
</dbReference>
<sequence length="438" mass="50732">MIRIWILILLISNGMFCQDSDKWYSKKDKIIIPFDFSNNLIIIDVLINETSLKVILDTGTEKNILFSFPSNDSIELFNPIKTQISGVGIGNSVDALISSNNKLRIKEFEDHDFTVLILSENNINFISKLGKEVNGIIGYSFFKDRLIEIDYDKKRIIIHKDRKYIEKKKFKKYKQEKIELINNKPYVEINSILDQKKASLKLLLDTGLSDGLWIFENDSLSLPKKVLNDYLGFGLAGEINGKRARIDKLYFSKFEFEDVLVAYPDLLSFKNINLIYGRNGSIGGELLKRFHLFIDYKEKLLYLKKSQSFNNLFNYNMSGIEVKHSGVEPIKEEIRLNSASSQINALEIVKNNSEFRYNYKFILKPIFVITNLRENSPAQKAGLLPNDKIVSINNKKAHNYTIQKITDLFQSEDGKKIKMEVEREGKIIEVEFYLKKII</sequence>
<dbReference type="Proteomes" id="UP001595885">
    <property type="component" value="Unassembled WGS sequence"/>
</dbReference>
<evidence type="ECO:0000313" key="2">
    <source>
        <dbReference type="EMBL" id="MFC4739257.1"/>
    </source>
</evidence>
<gene>
    <name evidence="2" type="ORF">ACFO3U_04560</name>
</gene>
<dbReference type="EMBL" id="JBHSGW010000002">
    <property type="protein sequence ID" value="MFC4739257.1"/>
    <property type="molecule type" value="Genomic_DNA"/>
</dbReference>
<dbReference type="InterPro" id="IPR021109">
    <property type="entry name" value="Peptidase_aspartic_dom_sf"/>
</dbReference>
<dbReference type="RefSeq" id="WP_379738549.1">
    <property type="nucleotide sequence ID" value="NZ_JBHSGW010000002.1"/>
</dbReference>
<dbReference type="SUPFAM" id="SSF50156">
    <property type="entry name" value="PDZ domain-like"/>
    <property type="match status" value="1"/>
</dbReference>
<comment type="caution">
    <text evidence="2">The sequence shown here is derived from an EMBL/GenBank/DDBJ whole genome shotgun (WGS) entry which is preliminary data.</text>
</comment>
<reference evidence="3" key="1">
    <citation type="journal article" date="2019" name="Int. J. Syst. Evol. Microbiol.">
        <title>The Global Catalogue of Microorganisms (GCM) 10K type strain sequencing project: providing services to taxonomists for standard genome sequencing and annotation.</title>
        <authorList>
            <consortium name="The Broad Institute Genomics Platform"/>
            <consortium name="The Broad Institute Genome Sequencing Center for Infectious Disease"/>
            <person name="Wu L."/>
            <person name="Ma J."/>
        </authorList>
    </citation>
    <scope>NUCLEOTIDE SEQUENCE [LARGE SCALE GENOMIC DNA]</scope>
    <source>
        <strain evidence="3">CCUG 50349</strain>
    </source>
</reference>
<dbReference type="InterPro" id="IPR001478">
    <property type="entry name" value="PDZ"/>
</dbReference>
<dbReference type="InterPro" id="IPR041489">
    <property type="entry name" value="PDZ_6"/>
</dbReference>
<name>A0ABV9P0Z2_9FLAO</name>
<dbReference type="SMART" id="SM00228">
    <property type="entry name" value="PDZ"/>
    <property type="match status" value="1"/>
</dbReference>
<proteinExistence type="predicted"/>
<protein>
    <submittedName>
        <fullName evidence="2">PDZ domain-containing protein</fullName>
    </submittedName>
</protein>
<accession>A0ABV9P0Z2</accession>
<dbReference type="InterPro" id="IPR001969">
    <property type="entry name" value="Aspartic_peptidase_AS"/>
</dbReference>
<feature type="domain" description="PDZ" evidence="1">
    <location>
        <begin position="357"/>
        <end position="425"/>
    </location>
</feature>
<evidence type="ECO:0000259" key="1">
    <source>
        <dbReference type="SMART" id="SM00228"/>
    </source>
</evidence>
<evidence type="ECO:0000313" key="3">
    <source>
        <dbReference type="Proteomes" id="UP001595885"/>
    </source>
</evidence>
<dbReference type="Gene3D" id="2.30.42.10">
    <property type="match status" value="1"/>
</dbReference>
<keyword evidence="3" id="KW-1185">Reference proteome</keyword>
<organism evidence="2 3">
    <name type="scientific">Flavobacterium ponti</name>
    <dbReference type="NCBI Taxonomy" id="665133"/>
    <lineage>
        <taxon>Bacteria</taxon>
        <taxon>Pseudomonadati</taxon>
        <taxon>Bacteroidota</taxon>
        <taxon>Flavobacteriia</taxon>
        <taxon>Flavobacteriales</taxon>
        <taxon>Flavobacteriaceae</taxon>
        <taxon>Flavobacterium</taxon>
    </lineage>
</organism>
<dbReference type="PROSITE" id="PS00141">
    <property type="entry name" value="ASP_PROTEASE"/>
    <property type="match status" value="1"/>
</dbReference>
<dbReference type="Gene3D" id="2.40.70.10">
    <property type="entry name" value="Acid Proteases"/>
    <property type="match status" value="1"/>
</dbReference>